<keyword evidence="10" id="KW-1185">Reference proteome</keyword>
<dbReference type="Gene3D" id="3.30.750.24">
    <property type="entry name" value="STAS domain"/>
    <property type="match status" value="1"/>
</dbReference>
<feature type="transmembrane region" description="Helical" evidence="7">
    <location>
        <begin position="193"/>
        <end position="220"/>
    </location>
</feature>
<feature type="transmembrane region" description="Helical" evidence="7">
    <location>
        <begin position="396"/>
        <end position="414"/>
    </location>
</feature>
<dbReference type="CDD" id="cd07042">
    <property type="entry name" value="STAS_SulP_like_sulfate_transporter"/>
    <property type="match status" value="1"/>
</dbReference>
<evidence type="ECO:0000256" key="2">
    <source>
        <dbReference type="ARBA" id="ARBA00008692"/>
    </source>
</evidence>
<feature type="transmembrane region" description="Helical" evidence="7">
    <location>
        <begin position="330"/>
        <end position="350"/>
    </location>
</feature>
<feature type="transmembrane region" description="Helical" evidence="7">
    <location>
        <begin position="421"/>
        <end position="438"/>
    </location>
</feature>
<keyword evidence="3" id="KW-0813">Transport</keyword>
<evidence type="ECO:0000313" key="10">
    <source>
        <dbReference type="Proteomes" id="UP001141552"/>
    </source>
</evidence>
<reference evidence="9" key="2">
    <citation type="journal article" date="2023" name="Plants (Basel)">
        <title>Annotation of the Turnera subulata (Passifloraceae) Draft Genome Reveals the S-Locus Evolved after the Divergence of Turneroideae from Passifloroideae in a Stepwise Manner.</title>
        <authorList>
            <person name="Henning P.M."/>
            <person name="Roalson E.H."/>
            <person name="Mir W."/>
            <person name="McCubbin A.G."/>
            <person name="Shore J.S."/>
        </authorList>
    </citation>
    <scope>NUCLEOTIDE SEQUENCE</scope>
    <source>
        <strain evidence="9">F60SS</strain>
    </source>
</reference>
<dbReference type="InterPro" id="IPR011547">
    <property type="entry name" value="SLC26A/SulP_dom"/>
</dbReference>
<name>A0A9Q0FIP4_9ROSI</name>
<feature type="domain" description="STAS" evidence="8">
    <location>
        <begin position="510"/>
        <end position="633"/>
    </location>
</feature>
<keyword evidence="5 7" id="KW-1133">Transmembrane helix</keyword>
<dbReference type="Pfam" id="PF00916">
    <property type="entry name" value="Sulfate_transp"/>
    <property type="match status" value="1"/>
</dbReference>
<reference evidence="9" key="1">
    <citation type="submission" date="2022-02" db="EMBL/GenBank/DDBJ databases">
        <authorList>
            <person name="Henning P.M."/>
            <person name="McCubbin A.G."/>
            <person name="Shore J.S."/>
        </authorList>
    </citation>
    <scope>NUCLEOTIDE SEQUENCE</scope>
    <source>
        <strain evidence="9">F60SS</strain>
        <tissue evidence="9">Leaves</tissue>
    </source>
</reference>
<feature type="transmembrane region" description="Helical" evidence="7">
    <location>
        <begin position="131"/>
        <end position="148"/>
    </location>
</feature>
<dbReference type="EMBL" id="JAKUCV010005185">
    <property type="protein sequence ID" value="KAJ4832165.1"/>
    <property type="molecule type" value="Genomic_DNA"/>
</dbReference>
<organism evidence="9 10">
    <name type="scientific">Turnera subulata</name>
    <dbReference type="NCBI Taxonomy" id="218843"/>
    <lineage>
        <taxon>Eukaryota</taxon>
        <taxon>Viridiplantae</taxon>
        <taxon>Streptophyta</taxon>
        <taxon>Embryophyta</taxon>
        <taxon>Tracheophyta</taxon>
        <taxon>Spermatophyta</taxon>
        <taxon>Magnoliopsida</taxon>
        <taxon>eudicotyledons</taxon>
        <taxon>Gunneridae</taxon>
        <taxon>Pentapetalae</taxon>
        <taxon>rosids</taxon>
        <taxon>fabids</taxon>
        <taxon>Malpighiales</taxon>
        <taxon>Passifloraceae</taxon>
        <taxon>Turnera</taxon>
    </lineage>
</organism>
<dbReference type="OrthoDB" id="288203at2759"/>
<accession>A0A9Q0FIP4</accession>
<dbReference type="InterPro" id="IPR036513">
    <property type="entry name" value="STAS_dom_sf"/>
</dbReference>
<dbReference type="PROSITE" id="PS50801">
    <property type="entry name" value="STAS"/>
    <property type="match status" value="1"/>
</dbReference>
<evidence type="ECO:0000259" key="8">
    <source>
        <dbReference type="PROSITE" id="PS50801"/>
    </source>
</evidence>
<dbReference type="Proteomes" id="UP001141552">
    <property type="component" value="Unassembled WGS sequence"/>
</dbReference>
<keyword evidence="4 7" id="KW-0812">Transmembrane</keyword>
<feature type="transmembrane region" description="Helical" evidence="7">
    <location>
        <begin position="458"/>
        <end position="482"/>
    </location>
</feature>
<sequence>MGNPDYAYPSTNVDCPHRVAIPPPQPFVKSLQYNLKETFFPDDPFRQFKNQPLSRRLILGLQYFFPILEWAPRYTLDFLKADFVSGITIASLAIPQGISYAKLANLPPILGLYSSFVPPLVYAMMGSSRDLAVGTVAVASLLTASMLGNEVNANENPKLYLHLAFTATFFAGVFQACLGLLRLGFIVDFLSHATIVGFMAGAATVVCLQQLKGILGLVQFTHATDLVSVMRSVFSQTHEWRWESAVLGCGFLFFLLLTRYFSKKKPKFFWISAMAPLTSVILGSLLVYLTHAEKHGVQVIGNLKKGLNPPSFGDLVFVSPYLTTALKTGIITGVIALAEGIAVGRSFAMFKNYHIDGNKEMIAFGAMNIVGSCTSCYLTTGPFSRSAVNFNAGCKTAVSNIVMALAVMLTLLFLTPLFHYTPLVVLASIIISAMLGLIDYEAAIHLWHVDKFDFLVCMGAYLGVVFGSVEIGLVIAVAISLLRVLLFVARPKTFVLGNIPDSMIYRNAEQYPNTNNVPGVLILEIDAPIYFANSSYLRERITRWVNEEEDKLRSSGETTLQYVILDMGAVGNIDTSGLSMLEEIKKVMDRRELKLVLANPGAEVMKKLNKAKLIEKIGQEWIYLTVGEAVAACNFMLHTCKQDPPKNDSEAYSNV</sequence>
<feature type="transmembrane region" description="Helical" evidence="7">
    <location>
        <begin position="160"/>
        <end position="181"/>
    </location>
</feature>
<feature type="transmembrane region" description="Helical" evidence="7">
    <location>
        <begin position="240"/>
        <end position="261"/>
    </location>
</feature>
<dbReference type="InterPro" id="IPR001902">
    <property type="entry name" value="SLC26A/SulP_fam"/>
</dbReference>
<dbReference type="SUPFAM" id="SSF52091">
    <property type="entry name" value="SpoIIaa-like"/>
    <property type="match status" value="1"/>
</dbReference>
<evidence type="ECO:0000256" key="3">
    <source>
        <dbReference type="ARBA" id="ARBA00022448"/>
    </source>
</evidence>
<gene>
    <name evidence="9" type="primary">SULTR3:1_1</name>
    <name evidence="9" type="ORF">Tsubulata_024757</name>
</gene>
<protein>
    <submittedName>
        <fullName evidence="9">Sulfate transporter 3.1</fullName>
    </submittedName>
</protein>
<proteinExistence type="inferred from homology"/>
<dbReference type="NCBIfam" id="TIGR00815">
    <property type="entry name" value="sulP"/>
    <property type="match status" value="1"/>
</dbReference>
<dbReference type="PROSITE" id="PS01130">
    <property type="entry name" value="SLC26A"/>
    <property type="match status" value="1"/>
</dbReference>
<dbReference type="PANTHER" id="PTHR11814">
    <property type="entry name" value="SULFATE TRANSPORTER"/>
    <property type="match status" value="1"/>
</dbReference>
<dbReference type="InterPro" id="IPR002645">
    <property type="entry name" value="STAS_dom"/>
</dbReference>
<evidence type="ECO:0000256" key="7">
    <source>
        <dbReference type="SAM" id="Phobius"/>
    </source>
</evidence>
<comment type="subcellular location">
    <subcellularLocation>
        <location evidence="1">Membrane</location>
        <topology evidence="1">Multi-pass membrane protein</topology>
    </subcellularLocation>
</comment>
<comment type="similarity">
    <text evidence="2">Belongs to the SLC26A/SulP transporter (TC 2.A.53) family.</text>
</comment>
<dbReference type="Pfam" id="PF01740">
    <property type="entry name" value="STAS"/>
    <property type="match status" value="1"/>
</dbReference>
<feature type="transmembrane region" description="Helical" evidence="7">
    <location>
        <begin position="362"/>
        <end position="384"/>
    </location>
</feature>
<dbReference type="InterPro" id="IPR018045">
    <property type="entry name" value="S04_transporter_CS"/>
</dbReference>
<evidence type="ECO:0000313" key="9">
    <source>
        <dbReference type="EMBL" id="KAJ4832165.1"/>
    </source>
</evidence>
<dbReference type="FunFam" id="3.30.750.24:FF:000002">
    <property type="entry name" value="Sulfate transporter 31"/>
    <property type="match status" value="1"/>
</dbReference>
<dbReference type="AlphaFoldDB" id="A0A9Q0FIP4"/>
<evidence type="ECO:0000256" key="6">
    <source>
        <dbReference type="ARBA" id="ARBA00023136"/>
    </source>
</evidence>
<feature type="transmembrane region" description="Helical" evidence="7">
    <location>
        <begin position="268"/>
        <end position="289"/>
    </location>
</feature>
<dbReference type="GO" id="GO:0008271">
    <property type="term" value="F:secondary active sulfate transmembrane transporter activity"/>
    <property type="evidence" value="ECO:0007669"/>
    <property type="project" value="InterPro"/>
</dbReference>
<keyword evidence="6 7" id="KW-0472">Membrane</keyword>
<dbReference type="GO" id="GO:0016020">
    <property type="term" value="C:membrane"/>
    <property type="evidence" value="ECO:0007669"/>
    <property type="project" value="UniProtKB-SubCell"/>
</dbReference>
<evidence type="ECO:0000256" key="4">
    <source>
        <dbReference type="ARBA" id="ARBA00022692"/>
    </source>
</evidence>
<evidence type="ECO:0000256" key="1">
    <source>
        <dbReference type="ARBA" id="ARBA00004141"/>
    </source>
</evidence>
<comment type="caution">
    <text evidence="9">The sequence shown here is derived from an EMBL/GenBank/DDBJ whole genome shotgun (WGS) entry which is preliminary data.</text>
</comment>
<evidence type="ECO:0000256" key="5">
    <source>
        <dbReference type="ARBA" id="ARBA00022989"/>
    </source>
</evidence>